<dbReference type="AlphaFoldDB" id="A0A9Q3CD78"/>
<evidence type="ECO:0000313" key="5">
    <source>
        <dbReference type="EMBL" id="MBW0482896.1"/>
    </source>
</evidence>
<dbReference type="GO" id="GO:0008094">
    <property type="term" value="F:ATP-dependent activity, acting on DNA"/>
    <property type="evidence" value="ECO:0007669"/>
    <property type="project" value="TreeGrafter"/>
</dbReference>
<dbReference type="InterPro" id="IPR027417">
    <property type="entry name" value="P-loop_NTPase"/>
</dbReference>
<dbReference type="GO" id="GO:0005524">
    <property type="term" value="F:ATP binding"/>
    <property type="evidence" value="ECO:0007669"/>
    <property type="project" value="UniProtKB-KW"/>
</dbReference>
<dbReference type="GO" id="GO:0006281">
    <property type="term" value="P:DNA repair"/>
    <property type="evidence" value="ECO:0007669"/>
    <property type="project" value="TreeGrafter"/>
</dbReference>
<sequence>MSTLYYHNSHSNLNYPLVSSCLSFVFQGKTDPITLWIRPSHDDPTPFHNEDPLLPHQKTGLAFLWDQEIPHGQSTHNLWATSPPGSPFNARHIIKNKLLSSFESHSTNNPLGGLLADDMGLGKTIKAIAIIGTSKEKLITNAHHHHLPTLLNHPLAIKNIQACSGWSTERQHLPWPH</sequence>
<protein>
    <recommendedName>
        <fullName evidence="4">SNF2 N-terminal domain-containing protein</fullName>
    </recommendedName>
</protein>
<evidence type="ECO:0000256" key="3">
    <source>
        <dbReference type="ARBA" id="ARBA00022840"/>
    </source>
</evidence>
<evidence type="ECO:0000256" key="2">
    <source>
        <dbReference type="ARBA" id="ARBA00022801"/>
    </source>
</evidence>
<reference evidence="5" key="1">
    <citation type="submission" date="2021-03" db="EMBL/GenBank/DDBJ databases">
        <title>Draft genome sequence of rust myrtle Austropuccinia psidii MF-1, a brazilian biotype.</title>
        <authorList>
            <person name="Quecine M.C."/>
            <person name="Pachon D.M.R."/>
            <person name="Bonatelli M.L."/>
            <person name="Correr F.H."/>
            <person name="Franceschini L.M."/>
            <person name="Leite T.F."/>
            <person name="Margarido G.R.A."/>
            <person name="Almeida C.A."/>
            <person name="Ferrarezi J.A."/>
            <person name="Labate C.A."/>
        </authorList>
    </citation>
    <scope>NUCLEOTIDE SEQUENCE</scope>
    <source>
        <strain evidence="5">MF-1</strain>
    </source>
</reference>
<name>A0A9Q3CD78_9BASI</name>
<dbReference type="GO" id="GO:0016787">
    <property type="term" value="F:hydrolase activity"/>
    <property type="evidence" value="ECO:0007669"/>
    <property type="project" value="UniProtKB-KW"/>
</dbReference>
<dbReference type="PANTHER" id="PTHR45626">
    <property type="entry name" value="TRANSCRIPTION TERMINATION FACTOR 2-RELATED"/>
    <property type="match status" value="1"/>
</dbReference>
<keyword evidence="6" id="KW-1185">Reference proteome</keyword>
<evidence type="ECO:0000313" key="6">
    <source>
        <dbReference type="Proteomes" id="UP000765509"/>
    </source>
</evidence>
<dbReference type="InterPro" id="IPR050628">
    <property type="entry name" value="SNF2_RAD54_helicase_TF"/>
</dbReference>
<proteinExistence type="predicted"/>
<dbReference type="InterPro" id="IPR000330">
    <property type="entry name" value="SNF2_N"/>
</dbReference>
<dbReference type="Proteomes" id="UP000765509">
    <property type="component" value="Unassembled WGS sequence"/>
</dbReference>
<dbReference type="SUPFAM" id="SSF52540">
    <property type="entry name" value="P-loop containing nucleoside triphosphate hydrolases"/>
    <property type="match status" value="1"/>
</dbReference>
<accession>A0A9Q3CD78</accession>
<comment type="caution">
    <text evidence="5">The sequence shown here is derived from an EMBL/GenBank/DDBJ whole genome shotgun (WGS) entry which is preliminary data.</text>
</comment>
<dbReference type="InterPro" id="IPR038718">
    <property type="entry name" value="SNF2-like_sf"/>
</dbReference>
<evidence type="ECO:0000259" key="4">
    <source>
        <dbReference type="Pfam" id="PF00176"/>
    </source>
</evidence>
<keyword evidence="1" id="KW-0547">Nucleotide-binding</keyword>
<evidence type="ECO:0000256" key="1">
    <source>
        <dbReference type="ARBA" id="ARBA00022741"/>
    </source>
</evidence>
<feature type="domain" description="SNF2 N-terminal" evidence="4">
    <location>
        <begin position="56"/>
        <end position="137"/>
    </location>
</feature>
<dbReference type="EMBL" id="AVOT02006974">
    <property type="protein sequence ID" value="MBW0482896.1"/>
    <property type="molecule type" value="Genomic_DNA"/>
</dbReference>
<gene>
    <name evidence="5" type="ORF">O181_022611</name>
</gene>
<dbReference type="Pfam" id="PF00176">
    <property type="entry name" value="SNF2-rel_dom"/>
    <property type="match status" value="1"/>
</dbReference>
<keyword evidence="3" id="KW-0067">ATP-binding</keyword>
<dbReference type="Gene3D" id="3.40.50.10810">
    <property type="entry name" value="Tandem AAA-ATPase domain"/>
    <property type="match status" value="1"/>
</dbReference>
<keyword evidence="2" id="KW-0378">Hydrolase</keyword>
<organism evidence="5 6">
    <name type="scientific">Austropuccinia psidii MF-1</name>
    <dbReference type="NCBI Taxonomy" id="1389203"/>
    <lineage>
        <taxon>Eukaryota</taxon>
        <taxon>Fungi</taxon>
        <taxon>Dikarya</taxon>
        <taxon>Basidiomycota</taxon>
        <taxon>Pucciniomycotina</taxon>
        <taxon>Pucciniomycetes</taxon>
        <taxon>Pucciniales</taxon>
        <taxon>Sphaerophragmiaceae</taxon>
        <taxon>Austropuccinia</taxon>
    </lineage>
</organism>
<dbReference type="GO" id="GO:0005634">
    <property type="term" value="C:nucleus"/>
    <property type="evidence" value="ECO:0007669"/>
    <property type="project" value="TreeGrafter"/>
</dbReference>